<dbReference type="Pfam" id="PF13338">
    <property type="entry name" value="AbiEi_4"/>
    <property type="match status" value="1"/>
</dbReference>
<organism evidence="3 4">
    <name type="scientific">Microlunatus capsulatus</name>
    <dbReference type="NCBI Taxonomy" id="99117"/>
    <lineage>
        <taxon>Bacteria</taxon>
        <taxon>Bacillati</taxon>
        <taxon>Actinomycetota</taxon>
        <taxon>Actinomycetes</taxon>
        <taxon>Propionibacteriales</taxon>
        <taxon>Propionibacteriaceae</taxon>
        <taxon>Microlunatus</taxon>
    </lineage>
</organism>
<proteinExistence type="predicted"/>
<dbReference type="EMBL" id="JAGIOB010000001">
    <property type="protein sequence ID" value="MBP2418821.1"/>
    <property type="molecule type" value="Genomic_DNA"/>
</dbReference>
<dbReference type="Proteomes" id="UP000758168">
    <property type="component" value="Unassembled WGS sequence"/>
</dbReference>
<accession>A0ABS4ZCS5</accession>
<dbReference type="GO" id="GO:0004519">
    <property type="term" value="F:endonuclease activity"/>
    <property type="evidence" value="ECO:0007669"/>
    <property type="project" value="UniProtKB-KW"/>
</dbReference>
<evidence type="ECO:0000313" key="4">
    <source>
        <dbReference type="Proteomes" id="UP000758168"/>
    </source>
</evidence>
<dbReference type="RefSeq" id="WP_210058632.1">
    <property type="nucleotide sequence ID" value="NZ_BAAAMH010000007.1"/>
</dbReference>
<keyword evidence="3" id="KW-0540">Nuclease</keyword>
<sequence>MLPRQDPSSRLLTLAAGQAGVLLSEQVQDELGRPALRRLVDQGRWRRLDRSVYFTAAGEPPWLAWAWAGVLLGGPGSRLGGTAAAHLHGLLPEPPQRIRVLVPAHLVLRSREPWQFSRERPGVRSHRAGGSPPRTSVPDTVLDLCDRASAAGAIGWVTAAVQERRTTVPLLRDALLQRRRARHRELLTDLLADVAAGAETPLEVRYLRDVERAHGLPVAERQQRSGTHAYVRDVLYRAFGTVVELDGRLGHEGVGRFRDMVRDNRTLLAGEVTLRFGAVDVYEQRCLVARQVAAVLQQRGWDGRPVPCRPHCAVIA</sequence>
<keyword evidence="3" id="KW-0255">Endonuclease</keyword>
<evidence type="ECO:0000259" key="2">
    <source>
        <dbReference type="Pfam" id="PF13338"/>
    </source>
</evidence>
<reference evidence="3 4" key="1">
    <citation type="submission" date="2021-03" db="EMBL/GenBank/DDBJ databases">
        <title>Sequencing the genomes of 1000 actinobacteria strains.</title>
        <authorList>
            <person name="Klenk H.-P."/>
        </authorList>
    </citation>
    <scope>NUCLEOTIDE SEQUENCE [LARGE SCALE GENOMIC DNA]</scope>
    <source>
        <strain evidence="3 4">DSM 12936</strain>
    </source>
</reference>
<keyword evidence="4" id="KW-1185">Reference proteome</keyword>
<comment type="caution">
    <text evidence="3">The sequence shown here is derived from an EMBL/GenBank/DDBJ whole genome shotgun (WGS) entry which is preliminary data.</text>
</comment>
<dbReference type="InterPro" id="IPR025159">
    <property type="entry name" value="AbiEi_N"/>
</dbReference>
<keyword evidence="3" id="KW-0378">Hydrolase</keyword>
<evidence type="ECO:0000313" key="3">
    <source>
        <dbReference type="EMBL" id="MBP2418821.1"/>
    </source>
</evidence>
<evidence type="ECO:0000256" key="1">
    <source>
        <dbReference type="SAM" id="MobiDB-lite"/>
    </source>
</evidence>
<feature type="region of interest" description="Disordered" evidence="1">
    <location>
        <begin position="118"/>
        <end position="137"/>
    </location>
</feature>
<feature type="domain" description="AbiEi antitoxin N-terminal" evidence="2">
    <location>
        <begin position="10"/>
        <end position="53"/>
    </location>
</feature>
<protein>
    <submittedName>
        <fullName evidence="3">Very-short-patch-repair endonuclease</fullName>
    </submittedName>
</protein>
<gene>
    <name evidence="3" type="ORF">JOF54_003743</name>
</gene>
<name>A0ABS4ZCS5_9ACTN</name>